<reference evidence="2 3" key="1">
    <citation type="submission" date="2016-06" db="EMBL/GenBank/DDBJ databases">
        <title>Insight into the functional genes involving in sulfur oxidation in Pearl River water.</title>
        <authorList>
            <person name="Luo J."/>
            <person name="Tan X."/>
            <person name="Lin W."/>
        </authorList>
    </citation>
    <scope>NUCLEOTIDE SEQUENCE [LARGE SCALE GENOMIC DNA]</scope>
    <source>
        <strain evidence="2 3">LS2</strain>
    </source>
</reference>
<accession>A0A191ZDX1</accession>
<keyword evidence="1" id="KW-0472">Membrane</keyword>
<dbReference type="STRING" id="1860122.A9404_00510"/>
<proteinExistence type="predicted"/>
<sequence length="65" mass="7261">MNENRKVKNQPVAQLITWLVIVPLFVFIGADHDRAFGFLIIAAPLLVLGIGGGYLAWYFGRALFK</sequence>
<dbReference type="KEGG" id="haz:A9404_00510"/>
<feature type="transmembrane region" description="Helical" evidence="1">
    <location>
        <begin position="12"/>
        <end position="30"/>
    </location>
</feature>
<protein>
    <submittedName>
        <fullName evidence="2">Uncharacterized protein</fullName>
    </submittedName>
</protein>
<keyword evidence="1" id="KW-0812">Transmembrane</keyword>
<organism evidence="2 3">
    <name type="scientific">Halothiobacillus diazotrophicus</name>
    <dbReference type="NCBI Taxonomy" id="1860122"/>
    <lineage>
        <taxon>Bacteria</taxon>
        <taxon>Pseudomonadati</taxon>
        <taxon>Pseudomonadota</taxon>
        <taxon>Gammaproteobacteria</taxon>
        <taxon>Chromatiales</taxon>
        <taxon>Halothiobacillaceae</taxon>
        <taxon>Halothiobacillus</taxon>
    </lineage>
</organism>
<gene>
    <name evidence="2" type="ORF">A9404_00510</name>
</gene>
<dbReference type="RefSeq" id="WP_066097686.1">
    <property type="nucleotide sequence ID" value="NZ_CP016027.1"/>
</dbReference>
<dbReference type="AlphaFoldDB" id="A0A191ZDX1"/>
<evidence type="ECO:0000313" key="3">
    <source>
        <dbReference type="Proteomes" id="UP000078596"/>
    </source>
</evidence>
<feature type="transmembrane region" description="Helical" evidence="1">
    <location>
        <begin position="36"/>
        <end position="59"/>
    </location>
</feature>
<dbReference type="EMBL" id="CP016027">
    <property type="protein sequence ID" value="ANJ66062.1"/>
    <property type="molecule type" value="Genomic_DNA"/>
</dbReference>
<evidence type="ECO:0000256" key="1">
    <source>
        <dbReference type="SAM" id="Phobius"/>
    </source>
</evidence>
<dbReference type="Proteomes" id="UP000078596">
    <property type="component" value="Chromosome"/>
</dbReference>
<name>A0A191ZDX1_9GAMM</name>
<keyword evidence="1" id="KW-1133">Transmembrane helix</keyword>
<evidence type="ECO:0000313" key="2">
    <source>
        <dbReference type="EMBL" id="ANJ66062.1"/>
    </source>
</evidence>
<keyword evidence="3" id="KW-1185">Reference proteome</keyword>